<dbReference type="PANTHER" id="PTHR24388:SF54">
    <property type="entry name" value="PROTEIN ESCARGOT"/>
    <property type="match status" value="1"/>
</dbReference>
<keyword evidence="4 7" id="KW-0863">Zinc-finger</keyword>
<feature type="compositionally biased region" description="Polar residues" evidence="8">
    <location>
        <begin position="1"/>
        <end position="18"/>
    </location>
</feature>
<organism evidence="10 11">
    <name type="scientific">Zalerion maritima</name>
    <dbReference type="NCBI Taxonomy" id="339359"/>
    <lineage>
        <taxon>Eukaryota</taxon>
        <taxon>Fungi</taxon>
        <taxon>Dikarya</taxon>
        <taxon>Ascomycota</taxon>
        <taxon>Pezizomycotina</taxon>
        <taxon>Sordariomycetes</taxon>
        <taxon>Lulworthiomycetidae</taxon>
        <taxon>Lulworthiales</taxon>
        <taxon>Lulworthiaceae</taxon>
        <taxon>Zalerion</taxon>
    </lineage>
</organism>
<dbReference type="PROSITE" id="PS50157">
    <property type="entry name" value="ZINC_FINGER_C2H2_2"/>
    <property type="match status" value="1"/>
</dbReference>
<dbReference type="EMBL" id="JAKWBI020000667">
    <property type="protein sequence ID" value="KAJ2893059.1"/>
    <property type="molecule type" value="Genomic_DNA"/>
</dbReference>
<accession>A0AAD5RHF9</accession>
<evidence type="ECO:0000256" key="4">
    <source>
        <dbReference type="ARBA" id="ARBA00022771"/>
    </source>
</evidence>
<evidence type="ECO:0000256" key="3">
    <source>
        <dbReference type="ARBA" id="ARBA00022737"/>
    </source>
</evidence>
<feature type="compositionally biased region" description="Basic and acidic residues" evidence="8">
    <location>
        <begin position="304"/>
        <end position="313"/>
    </location>
</feature>
<feature type="domain" description="C2H2-type" evidence="9">
    <location>
        <begin position="189"/>
        <end position="218"/>
    </location>
</feature>
<evidence type="ECO:0000256" key="1">
    <source>
        <dbReference type="ARBA" id="ARBA00004123"/>
    </source>
</evidence>
<keyword evidence="5" id="KW-0862">Zinc</keyword>
<keyword evidence="6" id="KW-0539">Nucleus</keyword>
<dbReference type="SMART" id="SM00355">
    <property type="entry name" value="ZnF_C2H2"/>
    <property type="match status" value="5"/>
</dbReference>
<evidence type="ECO:0000256" key="8">
    <source>
        <dbReference type="SAM" id="MobiDB-lite"/>
    </source>
</evidence>
<feature type="region of interest" description="Disordered" evidence="8">
    <location>
        <begin position="1"/>
        <end position="23"/>
    </location>
</feature>
<comment type="caution">
    <text evidence="10">The sequence shown here is derived from an EMBL/GenBank/DDBJ whole genome shotgun (WGS) entry which is preliminary data.</text>
</comment>
<proteinExistence type="predicted"/>
<evidence type="ECO:0000256" key="7">
    <source>
        <dbReference type="PROSITE-ProRule" id="PRU00042"/>
    </source>
</evidence>
<dbReference type="GO" id="GO:0000978">
    <property type="term" value="F:RNA polymerase II cis-regulatory region sequence-specific DNA binding"/>
    <property type="evidence" value="ECO:0007669"/>
    <property type="project" value="TreeGrafter"/>
</dbReference>
<dbReference type="Proteomes" id="UP001201980">
    <property type="component" value="Unassembled WGS sequence"/>
</dbReference>
<dbReference type="PANTHER" id="PTHR24388">
    <property type="entry name" value="ZINC FINGER PROTEIN"/>
    <property type="match status" value="1"/>
</dbReference>
<dbReference type="GO" id="GO:0000981">
    <property type="term" value="F:DNA-binding transcription factor activity, RNA polymerase II-specific"/>
    <property type="evidence" value="ECO:0007669"/>
    <property type="project" value="TreeGrafter"/>
</dbReference>
<comment type="subcellular location">
    <subcellularLocation>
        <location evidence="1">Nucleus</location>
    </subcellularLocation>
</comment>
<protein>
    <recommendedName>
        <fullName evidence="9">C2H2-type domain-containing protein</fullName>
    </recommendedName>
</protein>
<reference evidence="10" key="1">
    <citation type="submission" date="2022-07" db="EMBL/GenBank/DDBJ databases">
        <title>Draft genome sequence of Zalerion maritima ATCC 34329, a (micro)plastics degrading marine fungus.</title>
        <authorList>
            <person name="Paco A."/>
            <person name="Goncalves M.F.M."/>
            <person name="Rocha-Santos T.A.P."/>
            <person name="Alves A."/>
        </authorList>
    </citation>
    <scope>NUCLEOTIDE SEQUENCE</scope>
    <source>
        <strain evidence="10">ATCC 34329</strain>
    </source>
</reference>
<name>A0AAD5RHF9_9PEZI</name>
<evidence type="ECO:0000313" key="10">
    <source>
        <dbReference type="EMBL" id="KAJ2893059.1"/>
    </source>
</evidence>
<feature type="region of interest" description="Disordered" evidence="8">
    <location>
        <begin position="301"/>
        <end position="337"/>
    </location>
</feature>
<dbReference type="AlphaFoldDB" id="A0AAD5RHF9"/>
<evidence type="ECO:0000313" key="11">
    <source>
        <dbReference type="Proteomes" id="UP001201980"/>
    </source>
</evidence>
<evidence type="ECO:0000256" key="6">
    <source>
        <dbReference type="ARBA" id="ARBA00023242"/>
    </source>
</evidence>
<keyword evidence="3" id="KW-0677">Repeat</keyword>
<dbReference type="GO" id="GO:0005634">
    <property type="term" value="C:nucleus"/>
    <property type="evidence" value="ECO:0007669"/>
    <property type="project" value="UniProtKB-SubCell"/>
</dbReference>
<dbReference type="PROSITE" id="PS00028">
    <property type="entry name" value="ZINC_FINGER_C2H2_1"/>
    <property type="match status" value="1"/>
</dbReference>
<dbReference type="InterPro" id="IPR013087">
    <property type="entry name" value="Znf_C2H2_type"/>
</dbReference>
<gene>
    <name evidence="10" type="ORF">MKZ38_009079</name>
</gene>
<evidence type="ECO:0000256" key="5">
    <source>
        <dbReference type="ARBA" id="ARBA00022833"/>
    </source>
</evidence>
<dbReference type="InterPro" id="IPR050527">
    <property type="entry name" value="Snail/Krueppel_Znf"/>
</dbReference>
<feature type="compositionally biased region" description="Low complexity" evidence="8">
    <location>
        <begin position="317"/>
        <end position="328"/>
    </location>
</feature>
<dbReference type="GO" id="GO:0008270">
    <property type="term" value="F:zinc ion binding"/>
    <property type="evidence" value="ECO:0007669"/>
    <property type="project" value="UniProtKB-KW"/>
</dbReference>
<sequence length="525" mass="56943">MLRGNSIGTAVANMSNTPPMKPRKLKQKVQCGGCDKKYSAKGLENHQINTGHCYCPSCEILFDTKGDLKGHAHVTPGHGLCASCETIILGDQAHHCCLRCKKNFHTSSTKLKVHQRKTGHCYCGDCDQAFPDLLHHQGETGHAGEFGCCDCDHKFPSSYMLKKHLKRKNCCGKKEKKGEKRVQSSATSATCSKCNVEFQSRNALRRHRKFTGHGTETVRKLQCAGTGCVRLFKCPSSMIQHLESGRCASGLKRKQLHEMVAEHDRDRLITTAHVAEEHAANTKADVVHHTLVGASRRLMLNSPHAEKGQDETWLRNPSGSGYSSPSDSEAGGVILTPPSGLTSAIPTPCGVGSIILTPPTSSTDRRISQSIAMASVVEGTIRYHCHVCPSHHRSFQSLQALEMHMDSPVHCAPIFHCPVGLFSKQPSPPLQGGGTLGADIGSILCGSSDTRIAEKIQQGSKEEPSPAPGQPVEETRYFKTLGGLAQHLEHGACRVDGVGKSGILMAARYIESRLMELGVEARLIM</sequence>
<keyword evidence="2" id="KW-0479">Metal-binding</keyword>
<evidence type="ECO:0000259" key="9">
    <source>
        <dbReference type="PROSITE" id="PS50157"/>
    </source>
</evidence>
<keyword evidence="11" id="KW-1185">Reference proteome</keyword>
<evidence type="ECO:0000256" key="2">
    <source>
        <dbReference type="ARBA" id="ARBA00022723"/>
    </source>
</evidence>